<feature type="region of interest" description="Disordered" evidence="1">
    <location>
        <begin position="73"/>
        <end position="111"/>
    </location>
</feature>
<accession>A0A1L9S175</accession>
<evidence type="ECO:0000313" key="2">
    <source>
        <dbReference type="EMBL" id="OJJ40917.1"/>
    </source>
</evidence>
<dbReference type="VEuPathDB" id="FungiDB:ASPWEDRAFT_23049"/>
<evidence type="ECO:0000313" key="3">
    <source>
        <dbReference type="Proteomes" id="UP000184383"/>
    </source>
</evidence>
<dbReference type="Proteomes" id="UP000184383">
    <property type="component" value="Unassembled WGS sequence"/>
</dbReference>
<dbReference type="EMBL" id="KV878209">
    <property type="protein sequence ID" value="OJJ40917.1"/>
    <property type="molecule type" value="Genomic_DNA"/>
</dbReference>
<dbReference type="STRING" id="1073089.A0A1L9S175"/>
<evidence type="ECO:0008006" key="4">
    <source>
        <dbReference type="Google" id="ProtNLM"/>
    </source>
</evidence>
<sequence>MRSMNCPTLLKFWQPVAIAAIIEIRDKTYLSGAVLGDPVGLGKTWEAVGVILHVSNPSPRKRLSQTDHIQDLGEIQRPSHPNPAGSNTRAKGETVLNCCATGSPDEARRLP</sequence>
<organism evidence="2 3">
    <name type="scientific">Aspergillus wentii DTO 134E9</name>
    <dbReference type="NCBI Taxonomy" id="1073089"/>
    <lineage>
        <taxon>Eukaryota</taxon>
        <taxon>Fungi</taxon>
        <taxon>Dikarya</taxon>
        <taxon>Ascomycota</taxon>
        <taxon>Pezizomycotina</taxon>
        <taxon>Eurotiomycetes</taxon>
        <taxon>Eurotiomycetidae</taxon>
        <taxon>Eurotiales</taxon>
        <taxon>Aspergillaceae</taxon>
        <taxon>Aspergillus</taxon>
        <taxon>Aspergillus subgen. Cremei</taxon>
    </lineage>
</organism>
<protein>
    <recommendedName>
        <fullName evidence="4">SNF2 N-terminal domain-containing protein</fullName>
    </recommendedName>
</protein>
<gene>
    <name evidence="2" type="ORF">ASPWEDRAFT_23049</name>
</gene>
<keyword evidence="3" id="KW-1185">Reference proteome</keyword>
<name>A0A1L9S175_ASPWE</name>
<proteinExistence type="predicted"/>
<dbReference type="OrthoDB" id="4448468at2759"/>
<dbReference type="GeneID" id="63748286"/>
<dbReference type="RefSeq" id="XP_040694593.1">
    <property type="nucleotide sequence ID" value="XM_040832438.1"/>
</dbReference>
<evidence type="ECO:0000256" key="1">
    <source>
        <dbReference type="SAM" id="MobiDB-lite"/>
    </source>
</evidence>
<dbReference type="AlphaFoldDB" id="A0A1L9S175"/>
<reference evidence="3" key="1">
    <citation type="journal article" date="2017" name="Genome Biol.">
        <title>Comparative genomics reveals high biological diversity and specific adaptations in the industrially and medically important fungal genus Aspergillus.</title>
        <authorList>
            <person name="de Vries R.P."/>
            <person name="Riley R."/>
            <person name="Wiebenga A."/>
            <person name="Aguilar-Osorio G."/>
            <person name="Amillis S."/>
            <person name="Uchima C.A."/>
            <person name="Anderluh G."/>
            <person name="Asadollahi M."/>
            <person name="Askin M."/>
            <person name="Barry K."/>
            <person name="Battaglia E."/>
            <person name="Bayram O."/>
            <person name="Benocci T."/>
            <person name="Braus-Stromeyer S.A."/>
            <person name="Caldana C."/>
            <person name="Canovas D."/>
            <person name="Cerqueira G.C."/>
            <person name="Chen F."/>
            <person name="Chen W."/>
            <person name="Choi C."/>
            <person name="Clum A."/>
            <person name="Dos Santos R.A."/>
            <person name="Damasio A.R."/>
            <person name="Diallinas G."/>
            <person name="Emri T."/>
            <person name="Fekete E."/>
            <person name="Flipphi M."/>
            <person name="Freyberg S."/>
            <person name="Gallo A."/>
            <person name="Gournas C."/>
            <person name="Habgood R."/>
            <person name="Hainaut M."/>
            <person name="Harispe M.L."/>
            <person name="Henrissat B."/>
            <person name="Hilden K.S."/>
            <person name="Hope R."/>
            <person name="Hossain A."/>
            <person name="Karabika E."/>
            <person name="Karaffa L."/>
            <person name="Karanyi Z."/>
            <person name="Krasevec N."/>
            <person name="Kuo A."/>
            <person name="Kusch H."/>
            <person name="LaButti K."/>
            <person name="Lagendijk E.L."/>
            <person name="Lapidus A."/>
            <person name="Levasseur A."/>
            <person name="Lindquist E."/>
            <person name="Lipzen A."/>
            <person name="Logrieco A.F."/>
            <person name="MacCabe A."/>
            <person name="Maekelae M.R."/>
            <person name="Malavazi I."/>
            <person name="Melin P."/>
            <person name="Meyer V."/>
            <person name="Mielnichuk N."/>
            <person name="Miskei M."/>
            <person name="Molnar A.P."/>
            <person name="Mule G."/>
            <person name="Ngan C.Y."/>
            <person name="Orejas M."/>
            <person name="Orosz E."/>
            <person name="Ouedraogo J.P."/>
            <person name="Overkamp K.M."/>
            <person name="Park H.-S."/>
            <person name="Perrone G."/>
            <person name="Piumi F."/>
            <person name="Punt P.J."/>
            <person name="Ram A.F."/>
            <person name="Ramon A."/>
            <person name="Rauscher S."/>
            <person name="Record E."/>
            <person name="Riano-Pachon D.M."/>
            <person name="Robert V."/>
            <person name="Roehrig J."/>
            <person name="Ruller R."/>
            <person name="Salamov A."/>
            <person name="Salih N.S."/>
            <person name="Samson R.A."/>
            <person name="Sandor E."/>
            <person name="Sanguinetti M."/>
            <person name="Schuetze T."/>
            <person name="Sepcic K."/>
            <person name="Shelest E."/>
            <person name="Sherlock G."/>
            <person name="Sophianopoulou V."/>
            <person name="Squina F.M."/>
            <person name="Sun H."/>
            <person name="Susca A."/>
            <person name="Todd R.B."/>
            <person name="Tsang A."/>
            <person name="Unkles S.E."/>
            <person name="van de Wiele N."/>
            <person name="van Rossen-Uffink D."/>
            <person name="Oliveira J.V."/>
            <person name="Vesth T.C."/>
            <person name="Visser J."/>
            <person name="Yu J.-H."/>
            <person name="Zhou M."/>
            <person name="Andersen M.R."/>
            <person name="Archer D.B."/>
            <person name="Baker S.E."/>
            <person name="Benoit I."/>
            <person name="Brakhage A.A."/>
            <person name="Braus G.H."/>
            <person name="Fischer R."/>
            <person name="Frisvad J.C."/>
            <person name="Goldman G.H."/>
            <person name="Houbraken J."/>
            <person name="Oakley B."/>
            <person name="Pocsi I."/>
            <person name="Scazzocchio C."/>
            <person name="Seiboth B."/>
            <person name="vanKuyk P.A."/>
            <person name="Wortman J."/>
            <person name="Dyer P.S."/>
            <person name="Grigoriev I.V."/>
        </authorList>
    </citation>
    <scope>NUCLEOTIDE SEQUENCE [LARGE SCALE GENOMIC DNA]</scope>
    <source>
        <strain evidence="3">DTO 134E9</strain>
    </source>
</reference>